<accession>W4P7R2</accession>
<proteinExistence type="predicted"/>
<gene>
    <name evidence="1" type="ORF">JCM6292_2130</name>
</gene>
<comment type="caution">
    <text evidence="1">The sequence shown here is derived from an EMBL/GenBank/DDBJ whole genome shotgun (WGS) entry which is preliminary data.</text>
</comment>
<evidence type="ECO:0000313" key="2">
    <source>
        <dbReference type="Proteomes" id="UP000018861"/>
    </source>
</evidence>
<protein>
    <submittedName>
        <fullName evidence="1">Uncharacterized protein</fullName>
    </submittedName>
</protein>
<organism evidence="1 2">
    <name type="scientific">Bacteroides pyogenes JCM 6292</name>
    <dbReference type="NCBI Taxonomy" id="1235809"/>
    <lineage>
        <taxon>Bacteria</taxon>
        <taxon>Pseudomonadati</taxon>
        <taxon>Bacteroidota</taxon>
        <taxon>Bacteroidia</taxon>
        <taxon>Bacteroidales</taxon>
        <taxon>Bacteroidaceae</taxon>
        <taxon>Bacteroides</taxon>
    </lineage>
</organism>
<evidence type="ECO:0000313" key="1">
    <source>
        <dbReference type="EMBL" id="GAE15797.1"/>
    </source>
</evidence>
<name>W4P7R2_9BACE</name>
<dbReference type="AlphaFoldDB" id="W4P7R2"/>
<dbReference type="Proteomes" id="UP000018861">
    <property type="component" value="Unassembled WGS sequence"/>
</dbReference>
<reference evidence="1 2" key="1">
    <citation type="journal article" date="2014" name="Genome Announc.">
        <title>Draft Genome Sequences of Three Strains of Bacteroides pyogenes Isolated from a Cat and Swine.</title>
        <authorList>
            <person name="Sakamoto M."/>
            <person name="Oshima K."/>
            <person name="Suda W."/>
            <person name="Kitamura K."/>
            <person name="Iida T."/>
            <person name="Hattori M."/>
            <person name="Ohkuma M."/>
        </authorList>
    </citation>
    <scope>NUCLEOTIDE SEQUENCE [LARGE SCALE GENOMIC DNA]</scope>
    <source>
        <strain evidence="1 2">JCM 6292</strain>
    </source>
</reference>
<dbReference type="EMBL" id="BAIQ01000021">
    <property type="protein sequence ID" value="GAE15797.1"/>
    <property type="molecule type" value="Genomic_DNA"/>
</dbReference>
<sequence length="118" mass="13465">MKIHEFDPLIYPRKLWVVVGTDTFSDRFEGVSEWDDTADAIVDCVYDKQRDLGGVLVRFKSKKSMTVSTISHESLHVAMNIFDYIGAKADPLNQEPLAYLVGWIADNINQVRIGKFKE</sequence>